<comment type="caution">
    <text evidence="10">The sequence shown here is derived from an EMBL/GenBank/DDBJ whole genome shotgun (WGS) entry which is preliminary data.</text>
</comment>
<evidence type="ECO:0000256" key="4">
    <source>
        <dbReference type="ARBA" id="ARBA00022741"/>
    </source>
</evidence>
<dbReference type="SMART" id="SM00220">
    <property type="entry name" value="S_TKc"/>
    <property type="match status" value="1"/>
</dbReference>
<dbReference type="InterPro" id="IPR011009">
    <property type="entry name" value="Kinase-like_dom_sf"/>
</dbReference>
<evidence type="ECO:0000256" key="8">
    <source>
        <dbReference type="ARBA" id="ARBA00048679"/>
    </source>
</evidence>
<keyword evidence="2" id="KW-0723">Serine/threonine-protein kinase</keyword>
<dbReference type="EC" id="2.7.11.1" evidence="1"/>
<organism evidence="10 11">
    <name type="scientific">Cordyceps javanica</name>
    <dbReference type="NCBI Taxonomy" id="43265"/>
    <lineage>
        <taxon>Eukaryota</taxon>
        <taxon>Fungi</taxon>
        <taxon>Dikarya</taxon>
        <taxon>Ascomycota</taxon>
        <taxon>Pezizomycotina</taxon>
        <taxon>Sordariomycetes</taxon>
        <taxon>Hypocreomycetidae</taxon>
        <taxon>Hypocreales</taxon>
        <taxon>Cordycipitaceae</taxon>
        <taxon>Cordyceps</taxon>
    </lineage>
</organism>
<dbReference type="AlphaFoldDB" id="A0A545UZ10"/>
<keyword evidence="5 10" id="KW-0418">Kinase</keyword>
<keyword evidence="11" id="KW-1185">Reference proteome</keyword>
<comment type="catalytic activity">
    <reaction evidence="7">
        <text>L-threonyl-[protein] + ATP = O-phospho-L-threonyl-[protein] + ADP + H(+)</text>
        <dbReference type="Rhea" id="RHEA:46608"/>
        <dbReference type="Rhea" id="RHEA-COMP:11060"/>
        <dbReference type="Rhea" id="RHEA-COMP:11605"/>
        <dbReference type="ChEBI" id="CHEBI:15378"/>
        <dbReference type="ChEBI" id="CHEBI:30013"/>
        <dbReference type="ChEBI" id="CHEBI:30616"/>
        <dbReference type="ChEBI" id="CHEBI:61977"/>
        <dbReference type="ChEBI" id="CHEBI:456216"/>
        <dbReference type="EC" id="2.7.11.1"/>
    </reaction>
</comment>
<dbReference type="GO" id="GO:0004674">
    <property type="term" value="F:protein serine/threonine kinase activity"/>
    <property type="evidence" value="ECO:0007669"/>
    <property type="project" value="UniProtKB-KW"/>
</dbReference>
<evidence type="ECO:0000256" key="6">
    <source>
        <dbReference type="ARBA" id="ARBA00022840"/>
    </source>
</evidence>
<dbReference type="STRING" id="43265.A0A545UZ10"/>
<evidence type="ECO:0000256" key="3">
    <source>
        <dbReference type="ARBA" id="ARBA00022679"/>
    </source>
</evidence>
<dbReference type="PROSITE" id="PS50011">
    <property type="entry name" value="PROTEIN_KINASE_DOM"/>
    <property type="match status" value="1"/>
</dbReference>
<keyword evidence="4" id="KW-0547">Nucleotide-binding</keyword>
<evidence type="ECO:0000259" key="9">
    <source>
        <dbReference type="PROSITE" id="PS50011"/>
    </source>
</evidence>
<evidence type="ECO:0000256" key="2">
    <source>
        <dbReference type="ARBA" id="ARBA00022527"/>
    </source>
</evidence>
<dbReference type="EMBL" id="SPUK01000009">
    <property type="protein sequence ID" value="TQV94686.1"/>
    <property type="molecule type" value="Genomic_DNA"/>
</dbReference>
<sequence>MIYQPLLRRWSRPQRCRFLGPSTQRTQSTISPPSQTAQLIEEQTLPGSRLRYFHPTAPDQILDGRFRTISKLGYGSSSTVWLAENLGFNWWWRSSIPRYVSIKIAALDTDASREIENSKRISESDRSHDGLPYLRLPLETFQLSGPHGTHSCLVYEPLRETLNIKDDNIMITFEDDAVLKSFVKVQKTSPQQSYTCPPDDRRVYVSSNDFGPLQGGSLLPLLGDFNLCFPGLADGGHLSAIQSHRYRAPEVLLGCPWTYSVDIWNMGLLMWNLVEDVSLFDRPAGDDGQYDAHVHLAQIVSLLGDPSVPVIERERLCRKDKLRLKRPVINLKGKECDNMNEFWGGPFFDEKGCIMRKDLITRDRTLADTVTHLQSKDKEQFLDLAGAMLHWIPEKRSTAKELMEHPFLEMPRRHYERYLQRVGRK</sequence>
<evidence type="ECO:0000313" key="10">
    <source>
        <dbReference type="EMBL" id="TQV94686.1"/>
    </source>
</evidence>
<name>A0A545UZ10_9HYPO</name>
<dbReference type="GO" id="GO:0000245">
    <property type="term" value="P:spliceosomal complex assembly"/>
    <property type="evidence" value="ECO:0007669"/>
    <property type="project" value="TreeGrafter"/>
</dbReference>
<gene>
    <name evidence="10" type="ORF">IF1G_06697</name>
</gene>
<evidence type="ECO:0000256" key="7">
    <source>
        <dbReference type="ARBA" id="ARBA00047899"/>
    </source>
</evidence>
<evidence type="ECO:0000256" key="5">
    <source>
        <dbReference type="ARBA" id="ARBA00022777"/>
    </source>
</evidence>
<accession>A0A545UZ10</accession>
<dbReference type="GO" id="GO:0050684">
    <property type="term" value="P:regulation of mRNA processing"/>
    <property type="evidence" value="ECO:0007669"/>
    <property type="project" value="TreeGrafter"/>
</dbReference>
<dbReference type="PANTHER" id="PTHR47634">
    <property type="entry name" value="PROTEIN KINASE DOMAIN-CONTAINING PROTEIN-RELATED"/>
    <property type="match status" value="1"/>
</dbReference>
<evidence type="ECO:0000256" key="1">
    <source>
        <dbReference type="ARBA" id="ARBA00012513"/>
    </source>
</evidence>
<dbReference type="PANTHER" id="PTHR47634:SF9">
    <property type="entry name" value="PROTEIN KINASE DOMAIN-CONTAINING PROTEIN-RELATED"/>
    <property type="match status" value="1"/>
</dbReference>
<dbReference type="Proteomes" id="UP000315783">
    <property type="component" value="Unassembled WGS sequence"/>
</dbReference>
<dbReference type="GO" id="GO:0005524">
    <property type="term" value="F:ATP binding"/>
    <property type="evidence" value="ECO:0007669"/>
    <property type="project" value="UniProtKB-KW"/>
</dbReference>
<proteinExistence type="predicted"/>
<dbReference type="Gene3D" id="1.10.510.10">
    <property type="entry name" value="Transferase(Phosphotransferase) domain 1"/>
    <property type="match status" value="2"/>
</dbReference>
<protein>
    <recommendedName>
        <fullName evidence="1">non-specific serine/threonine protein kinase</fullName>
        <ecNumber evidence="1">2.7.11.1</ecNumber>
    </recommendedName>
</protein>
<feature type="domain" description="Protein kinase" evidence="9">
    <location>
        <begin position="66"/>
        <end position="408"/>
    </location>
</feature>
<comment type="catalytic activity">
    <reaction evidence="8">
        <text>L-seryl-[protein] + ATP = O-phospho-L-seryl-[protein] + ADP + H(+)</text>
        <dbReference type="Rhea" id="RHEA:17989"/>
        <dbReference type="Rhea" id="RHEA-COMP:9863"/>
        <dbReference type="Rhea" id="RHEA-COMP:11604"/>
        <dbReference type="ChEBI" id="CHEBI:15378"/>
        <dbReference type="ChEBI" id="CHEBI:29999"/>
        <dbReference type="ChEBI" id="CHEBI:30616"/>
        <dbReference type="ChEBI" id="CHEBI:83421"/>
        <dbReference type="ChEBI" id="CHEBI:456216"/>
        <dbReference type="EC" id="2.7.11.1"/>
    </reaction>
</comment>
<keyword evidence="6" id="KW-0067">ATP-binding</keyword>
<dbReference type="SUPFAM" id="SSF56112">
    <property type="entry name" value="Protein kinase-like (PK-like)"/>
    <property type="match status" value="1"/>
</dbReference>
<evidence type="ECO:0000313" key="11">
    <source>
        <dbReference type="Proteomes" id="UP000315783"/>
    </source>
</evidence>
<keyword evidence="3" id="KW-0808">Transferase</keyword>
<dbReference type="Gene3D" id="3.30.200.20">
    <property type="entry name" value="Phosphorylase Kinase, domain 1"/>
    <property type="match status" value="1"/>
</dbReference>
<dbReference type="InterPro" id="IPR051334">
    <property type="entry name" value="SRPK"/>
</dbReference>
<dbReference type="OrthoDB" id="5979581at2759"/>
<dbReference type="InterPro" id="IPR000719">
    <property type="entry name" value="Prot_kinase_dom"/>
</dbReference>
<dbReference type="Pfam" id="PF00069">
    <property type="entry name" value="Pkinase"/>
    <property type="match status" value="1"/>
</dbReference>
<reference evidence="10 11" key="1">
    <citation type="journal article" date="2019" name="Appl. Microbiol. Biotechnol.">
        <title>Genome sequence of Isaria javanica and comparative genome analysis insights into family S53 peptidase evolution in fungal entomopathogens.</title>
        <authorList>
            <person name="Lin R."/>
            <person name="Zhang X."/>
            <person name="Xin B."/>
            <person name="Zou M."/>
            <person name="Gao Y."/>
            <person name="Qin F."/>
            <person name="Hu Q."/>
            <person name="Xie B."/>
            <person name="Cheng X."/>
        </authorList>
    </citation>
    <scope>NUCLEOTIDE SEQUENCE [LARGE SCALE GENOMIC DNA]</scope>
    <source>
        <strain evidence="10 11">IJ1G</strain>
    </source>
</reference>